<dbReference type="InterPro" id="IPR013078">
    <property type="entry name" value="His_Pase_superF_clade-1"/>
</dbReference>
<protein>
    <recommendedName>
        <fullName evidence="4">Histidine phosphatase family protein</fullName>
    </recommendedName>
</protein>
<reference evidence="2" key="1">
    <citation type="submission" date="2022-08" db="EMBL/GenBank/DDBJ databases">
        <title>Draft genome sequencing of Roseisolibacter agri AW1220.</title>
        <authorList>
            <person name="Tobiishi Y."/>
            <person name="Tonouchi A."/>
        </authorList>
    </citation>
    <scope>NUCLEOTIDE SEQUENCE</scope>
    <source>
        <strain evidence="2">AW1220</strain>
    </source>
</reference>
<dbReference type="SUPFAM" id="SSF53254">
    <property type="entry name" value="Phosphoglycerate mutase-like"/>
    <property type="match status" value="1"/>
</dbReference>
<dbReference type="InterPro" id="IPR029033">
    <property type="entry name" value="His_PPase_superfam"/>
</dbReference>
<keyword evidence="1" id="KW-0732">Signal</keyword>
<evidence type="ECO:0000256" key="1">
    <source>
        <dbReference type="SAM" id="SignalP"/>
    </source>
</evidence>
<accession>A0AA37V0C5</accession>
<dbReference type="RefSeq" id="WP_284348638.1">
    <property type="nucleotide sequence ID" value="NZ_BRXS01000001.1"/>
</dbReference>
<feature type="signal peptide" evidence="1">
    <location>
        <begin position="1"/>
        <end position="20"/>
    </location>
</feature>
<evidence type="ECO:0008006" key="4">
    <source>
        <dbReference type="Google" id="ProtNLM"/>
    </source>
</evidence>
<evidence type="ECO:0000313" key="3">
    <source>
        <dbReference type="Proteomes" id="UP001161325"/>
    </source>
</evidence>
<feature type="chain" id="PRO_5041341832" description="Histidine phosphatase family protein" evidence="1">
    <location>
        <begin position="21"/>
        <end position="204"/>
    </location>
</feature>
<dbReference type="EMBL" id="BRXS01000001">
    <property type="protein sequence ID" value="GLC24190.1"/>
    <property type="molecule type" value="Genomic_DNA"/>
</dbReference>
<name>A0AA37V0C5_9BACT</name>
<organism evidence="2 3">
    <name type="scientific">Roseisolibacter agri</name>
    <dbReference type="NCBI Taxonomy" id="2014610"/>
    <lineage>
        <taxon>Bacteria</taxon>
        <taxon>Pseudomonadati</taxon>
        <taxon>Gemmatimonadota</taxon>
        <taxon>Gemmatimonadia</taxon>
        <taxon>Gemmatimonadales</taxon>
        <taxon>Gemmatimonadaceae</taxon>
        <taxon>Roseisolibacter</taxon>
    </lineage>
</organism>
<dbReference type="CDD" id="cd07067">
    <property type="entry name" value="HP_PGM_like"/>
    <property type="match status" value="1"/>
</dbReference>
<dbReference type="Gene3D" id="3.40.50.1240">
    <property type="entry name" value="Phosphoglycerate mutase-like"/>
    <property type="match status" value="1"/>
</dbReference>
<sequence>MPRRFVRLAAALLAASLAVAAPGGAQAVTKDAPTGAAVARAASPTLVLLVRHAEKAAEPADDPPLTDLGSTRARALQAALADAGVQAVIATPRRRTSDTAKPLADALGLVPEIVPLSGDHVKAVADAVRRHAGQVILVVGHSNTIPAIIGALGGPRLKDLCDAEHSNLFVLTLPAEGTPRLVRGQYGPADPAGASSCAPAGAMR</sequence>
<comment type="caution">
    <text evidence="2">The sequence shown here is derived from an EMBL/GenBank/DDBJ whole genome shotgun (WGS) entry which is preliminary data.</text>
</comment>
<proteinExistence type="predicted"/>
<dbReference type="Pfam" id="PF00300">
    <property type="entry name" value="His_Phos_1"/>
    <property type="match status" value="1"/>
</dbReference>
<evidence type="ECO:0000313" key="2">
    <source>
        <dbReference type="EMBL" id="GLC24190.1"/>
    </source>
</evidence>
<gene>
    <name evidence="2" type="ORF">rosag_07030</name>
</gene>
<dbReference type="Proteomes" id="UP001161325">
    <property type="component" value="Unassembled WGS sequence"/>
</dbReference>
<dbReference type="SMART" id="SM00855">
    <property type="entry name" value="PGAM"/>
    <property type="match status" value="1"/>
</dbReference>
<dbReference type="AlphaFoldDB" id="A0AA37V0C5"/>
<keyword evidence="3" id="KW-1185">Reference proteome</keyword>